<gene>
    <name evidence="1" type="ORF">PCOR1329_LOCUS51933</name>
</gene>
<evidence type="ECO:0000313" key="2">
    <source>
        <dbReference type="Proteomes" id="UP001189429"/>
    </source>
</evidence>
<organism evidence="1 2">
    <name type="scientific">Prorocentrum cordatum</name>
    <dbReference type="NCBI Taxonomy" id="2364126"/>
    <lineage>
        <taxon>Eukaryota</taxon>
        <taxon>Sar</taxon>
        <taxon>Alveolata</taxon>
        <taxon>Dinophyceae</taxon>
        <taxon>Prorocentrales</taxon>
        <taxon>Prorocentraceae</taxon>
        <taxon>Prorocentrum</taxon>
    </lineage>
</organism>
<evidence type="ECO:0008006" key="3">
    <source>
        <dbReference type="Google" id="ProtNLM"/>
    </source>
</evidence>
<comment type="caution">
    <text evidence="1">The sequence shown here is derived from an EMBL/GenBank/DDBJ whole genome shotgun (WGS) entry which is preliminary data.</text>
</comment>
<evidence type="ECO:0000313" key="1">
    <source>
        <dbReference type="EMBL" id="CAK0863912.1"/>
    </source>
</evidence>
<reference evidence="1" key="1">
    <citation type="submission" date="2023-10" db="EMBL/GenBank/DDBJ databases">
        <authorList>
            <person name="Chen Y."/>
            <person name="Shah S."/>
            <person name="Dougan E. K."/>
            <person name="Thang M."/>
            <person name="Chan C."/>
        </authorList>
    </citation>
    <scope>NUCLEOTIDE SEQUENCE [LARGE SCALE GENOMIC DNA]</scope>
</reference>
<keyword evidence="2" id="KW-1185">Reference proteome</keyword>
<sequence length="141" mass="15985">MPIPRRGGASDDGAVHVDVHDDVHDVVRLQRGPVAGLEEQLVLRERADQLRGATSATQGHGRRRRGIRDWCCKNMEKGCEQDGYFDCRQGPWPPKKRHWCCENEGRMCPDARRYACEAGPWPPAKRTWCCEKEGKGCVETV</sequence>
<dbReference type="EMBL" id="CAUYUJ010016316">
    <property type="protein sequence ID" value="CAK0863912.1"/>
    <property type="molecule type" value="Genomic_DNA"/>
</dbReference>
<dbReference type="Proteomes" id="UP001189429">
    <property type="component" value="Unassembled WGS sequence"/>
</dbReference>
<accession>A0ABN9UXG1</accession>
<name>A0ABN9UXG1_9DINO</name>
<proteinExistence type="predicted"/>
<protein>
    <recommendedName>
        <fullName evidence="3">Cellulase</fullName>
    </recommendedName>
</protein>